<feature type="region of interest" description="Disordered" evidence="1">
    <location>
        <begin position="1"/>
        <end position="42"/>
    </location>
</feature>
<dbReference type="AlphaFoldDB" id="A0A078H0T0"/>
<dbReference type="PaxDb" id="3708-A0A078H0T0"/>
<feature type="domain" description="hAT-like transposase RNase-H fold" evidence="2">
    <location>
        <begin position="141"/>
        <end position="226"/>
    </location>
</feature>
<accession>A0A078H0T0</accession>
<sequence>MDSTSSFNRETDNMDDAGNIQTPDSITGKRKETERASGATKNVKRILPTRSKVWEHYTRTKEDRNNHLAWSDGQEDKQPTIDDAGKLKKAKLTEAQLREATNQMILGDISVTRLTLDTLLIQEELELKTLSRCMWKGKKHSRNELSSSPDSEMRSKASDMLKKFEKYWDGMKNINMMLIVATVFDPSNKLELAKMCFEELYGLETTEYKEMYDSLICVLRSLFREYSSRHGAAGAALNPKCGDTIVPEED</sequence>
<evidence type="ECO:0000256" key="1">
    <source>
        <dbReference type="SAM" id="MobiDB-lite"/>
    </source>
</evidence>
<dbReference type="GO" id="GO:0003677">
    <property type="term" value="F:DNA binding"/>
    <property type="evidence" value="ECO:0007669"/>
    <property type="project" value="InterPro"/>
</dbReference>
<organism evidence="3 4">
    <name type="scientific">Brassica napus</name>
    <name type="common">Rape</name>
    <dbReference type="NCBI Taxonomy" id="3708"/>
    <lineage>
        <taxon>Eukaryota</taxon>
        <taxon>Viridiplantae</taxon>
        <taxon>Streptophyta</taxon>
        <taxon>Embryophyta</taxon>
        <taxon>Tracheophyta</taxon>
        <taxon>Spermatophyta</taxon>
        <taxon>Magnoliopsida</taxon>
        <taxon>eudicotyledons</taxon>
        <taxon>Gunneridae</taxon>
        <taxon>Pentapetalae</taxon>
        <taxon>rosids</taxon>
        <taxon>malvids</taxon>
        <taxon>Brassicales</taxon>
        <taxon>Brassicaceae</taxon>
        <taxon>Brassiceae</taxon>
        <taxon>Brassica</taxon>
    </lineage>
</organism>
<gene>
    <name evidence="3" type="primary">BnaA07g03210D</name>
    <name evidence="3" type="ORF">GSBRNA2T00047592001</name>
</gene>
<name>A0A078H0T0_BRANA</name>
<proteinExistence type="predicted"/>
<reference evidence="3 4" key="1">
    <citation type="journal article" date="2014" name="Science">
        <title>Plant genetics. Early allopolyploid evolution in the post-Neolithic Brassica napus oilseed genome.</title>
        <authorList>
            <person name="Chalhoub B."/>
            <person name="Denoeud F."/>
            <person name="Liu S."/>
            <person name="Parkin I.A."/>
            <person name="Tang H."/>
            <person name="Wang X."/>
            <person name="Chiquet J."/>
            <person name="Belcram H."/>
            <person name="Tong C."/>
            <person name="Samans B."/>
            <person name="Correa M."/>
            <person name="Da Silva C."/>
            <person name="Just J."/>
            <person name="Falentin C."/>
            <person name="Koh C.S."/>
            <person name="Le Clainche I."/>
            <person name="Bernard M."/>
            <person name="Bento P."/>
            <person name="Noel B."/>
            <person name="Labadie K."/>
            <person name="Alberti A."/>
            <person name="Charles M."/>
            <person name="Arnaud D."/>
            <person name="Guo H."/>
            <person name="Daviaud C."/>
            <person name="Alamery S."/>
            <person name="Jabbari K."/>
            <person name="Zhao M."/>
            <person name="Edger P.P."/>
            <person name="Chelaifa H."/>
            <person name="Tack D."/>
            <person name="Lassalle G."/>
            <person name="Mestiri I."/>
            <person name="Schnel N."/>
            <person name="Le Paslier M.C."/>
            <person name="Fan G."/>
            <person name="Renault V."/>
            <person name="Bayer P.E."/>
            <person name="Golicz A.A."/>
            <person name="Manoli S."/>
            <person name="Lee T.H."/>
            <person name="Thi V.H."/>
            <person name="Chalabi S."/>
            <person name="Hu Q."/>
            <person name="Fan C."/>
            <person name="Tollenaere R."/>
            <person name="Lu Y."/>
            <person name="Battail C."/>
            <person name="Shen J."/>
            <person name="Sidebottom C.H."/>
            <person name="Wang X."/>
            <person name="Canaguier A."/>
            <person name="Chauveau A."/>
            <person name="Berard A."/>
            <person name="Deniot G."/>
            <person name="Guan M."/>
            <person name="Liu Z."/>
            <person name="Sun F."/>
            <person name="Lim Y.P."/>
            <person name="Lyons E."/>
            <person name="Town C.D."/>
            <person name="Bancroft I."/>
            <person name="Wang X."/>
            <person name="Meng J."/>
            <person name="Ma J."/>
            <person name="Pires J.C."/>
            <person name="King G.J."/>
            <person name="Brunel D."/>
            <person name="Delourme R."/>
            <person name="Renard M."/>
            <person name="Aury J.M."/>
            <person name="Adams K.L."/>
            <person name="Batley J."/>
            <person name="Snowdon R.J."/>
            <person name="Tost J."/>
            <person name="Edwards D."/>
            <person name="Zhou Y."/>
            <person name="Hua W."/>
            <person name="Sharpe A.G."/>
            <person name="Paterson A.H."/>
            <person name="Guan C."/>
            <person name="Wincker P."/>
        </authorList>
    </citation>
    <scope>NUCLEOTIDE SEQUENCE [LARGE SCALE GENOMIC DNA]</scope>
    <source>
        <strain evidence="4">cv. Darmor-bzh</strain>
    </source>
</reference>
<evidence type="ECO:0000313" key="4">
    <source>
        <dbReference type="Proteomes" id="UP000028999"/>
    </source>
</evidence>
<dbReference type="Proteomes" id="UP000028999">
    <property type="component" value="Unassembled WGS sequence"/>
</dbReference>
<evidence type="ECO:0000313" key="3">
    <source>
        <dbReference type="EMBL" id="CDY31386.1"/>
    </source>
</evidence>
<protein>
    <submittedName>
        <fullName evidence="3">BnaA07g03210D protein</fullName>
    </submittedName>
</protein>
<dbReference type="EMBL" id="LK032271">
    <property type="protein sequence ID" value="CDY31386.1"/>
    <property type="molecule type" value="Genomic_DNA"/>
</dbReference>
<evidence type="ECO:0000259" key="2">
    <source>
        <dbReference type="Pfam" id="PF14372"/>
    </source>
</evidence>
<keyword evidence="4" id="KW-1185">Reference proteome</keyword>
<dbReference type="Gramene" id="CDY31386">
    <property type="protein sequence ID" value="CDY31386"/>
    <property type="gene ID" value="GSBRNA2T00047592001"/>
</dbReference>
<dbReference type="InterPro" id="IPR025525">
    <property type="entry name" value="hAT-like_transposase_RNase-H"/>
</dbReference>
<dbReference type="Pfam" id="PF14372">
    <property type="entry name" value="hAT-like_RNase-H"/>
    <property type="match status" value="1"/>
</dbReference>